<proteinExistence type="predicted"/>
<dbReference type="EMBL" id="AJLO02000007">
    <property type="protein sequence ID" value="KOF00755.1"/>
    <property type="molecule type" value="Genomic_DNA"/>
</dbReference>
<accession>A0A0L8AF24</accession>
<comment type="caution">
    <text evidence="2">The sequence shown here is derived from an EMBL/GenBank/DDBJ whole genome shotgun (WGS) entry which is preliminary data.</text>
</comment>
<organism evidence="2 3">
    <name type="scientific">Stenotrophomonas geniculata N1</name>
    <dbReference type="NCBI Taxonomy" id="1167641"/>
    <lineage>
        <taxon>Bacteria</taxon>
        <taxon>Pseudomonadati</taxon>
        <taxon>Pseudomonadota</taxon>
        <taxon>Gammaproteobacteria</taxon>
        <taxon>Lysobacterales</taxon>
        <taxon>Lysobacteraceae</taxon>
        <taxon>Stenotrophomonas</taxon>
    </lineage>
</organism>
<dbReference type="RefSeq" id="WP_010486702.1">
    <property type="nucleotide sequence ID" value="NZ_AJLO02000007.1"/>
</dbReference>
<evidence type="ECO:0000313" key="2">
    <source>
        <dbReference type="EMBL" id="KOF00755.1"/>
    </source>
</evidence>
<keyword evidence="1" id="KW-0732">Signal</keyword>
<feature type="signal peptide" evidence="1">
    <location>
        <begin position="1"/>
        <end position="21"/>
    </location>
</feature>
<sequence length="135" mass="14166">MEFRTSVLLVALIATPAIAHAEVCLSDSGLVVPCPSLLPHPVTARFEIGTLPRVAGSPSEIYITGGGQVDGTSNFSVYANGQFLCRTNDNYDGGNTTPIRHCTATIATPGTYVISASRNSPGNFLAPMDEVINVQ</sequence>
<feature type="chain" id="PRO_5005579800" evidence="1">
    <location>
        <begin position="22"/>
        <end position="135"/>
    </location>
</feature>
<dbReference type="OrthoDB" id="6041413at2"/>
<reference evidence="2 3" key="1">
    <citation type="journal article" date="2012" name="J. Bacteriol.">
        <title>Genome sequence of a novel nicotine-degrading strain, Pseudomonas geniculata N1.</title>
        <authorList>
            <person name="Tang H."/>
            <person name="Yu H."/>
            <person name="Tai C."/>
            <person name="Huang K."/>
            <person name="Liu Y."/>
            <person name="Wang L."/>
            <person name="Yao Y."/>
            <person name="Wu G."/>
            <person name="Xu P."/>
        </authorList>
    </citation>
    <scope>NUCLEOTIDE SEQUENCE [LARGE SCALE GENOMIC DNA]</scope>
    <source>
        <strain evidence="2 3">N1</strain>
    </source>
</reference>
<protein>
    <submittedName>
        <fullName evidence="2">Uncharacterized protein</fullName>
    </submittedName>
</protein>
<dbReference type="Proteomes" id="UP000036890">
    <property type="component" value="Unassembled WGS sequence"/>
</dbReference>
<evidence type="ECO:0000256" key="1">
    <source>
        <dbReference type="SAM" id="SignalP"/>
    </source>
</evidence>
<name>A0A0L8AF24_9GAMM</name>
<gene>
    <name evidence="2" type="ORF">W7K_03340</name>
</gene>
<dbReference type="AlphaFoldDB" id="A0A0L8AF24"/>
<evidence type="ECO:0000313" key="3">
    <source>
        <dbReference type="Proteomes" id="UP000036890"/>
    </source>
</evidence>